<protein>
    <submittedName>
        <fullName evidence="1">Uncharacterized protein</fullName>
    </submittedName>
</protein>
<organism evidence="1 2">
    <name type="scientific">Streptomyces rimosus subsp. rimosus</name>
    <dbReference type="NCBI Taxonomy" id="132474"/>
    <lineage>
        <taxon>Bacteria</taxon>
        <taxon>Bacillati</taxon>
        <taxon>Actinomycetota</taxon>
        <taxon>Actinomycetes</taxon>
        <taxon>Kitasatosporales</taxon>
        <taxon>Streptomycetaceae</taxon>
        <taxon>Streptomyces</taxon>
    </lineage>
</organism>
<name>A0ABY3Z4C8_STRRM</name>
<gene>
    <name evidence="1" type="ORF">SRIMR7_23425</name>
</gene>
<evidence type="ECO:0000313" key="2">
    <source>
        <dbReference type="Proteomes" id="UP000829494"/>
    </source>
</evidence>
<evidence type="ECO:0000313" key="1">
    <source>
        <dbReference type="EMBL" id="UNZ05111.1"/>
    </source>
</evidence>
<proteinExistence type="predicted"/>
<dbReference type="EMBL" id="CP094298">
    <property type="protein sequence ID" value="UNZ05111.1"/>
    <property type="molecule type" value="Genomic_DNA"/>
</dbReference>
<dbReference type="Proteomes" id="UP000829494">
    <property type="component" value="Chromosome"/>
</dbReference>
<sequence>MRPQRFQDFVIKTLAKAPDVQNAEAWQDGNRRPYGVHVAFSSGAQLWATVACQMPPGHSWDEPEVPVTGEPLADAPVPDLYEGGKASPLRAEAYLAAVLANSGSAEIERTYGYSDGATTTRPTAHPGVGVVFHSGGKGFLLFEQAARAGQGKGSRAFDLQDAF</sequence>
<dbReference type="GeneID" id="66855778"/>
<keyword evidence="2" id="KW-1185">Reference proteome</keyword>
<dbReference type="RefSeq" id="WP_003979849.1">
    <property type="nucleotide sequence ID" value="NZ_CP043497.1"/>
</dbReference>
<reference evidence="1 2" key="1">
    <citation type="submission" date="2022-03" db="EMBL/GenBank/DDBJ databases">
        <title>Complete genome of Streptomyces rimosus ssp. rimosus R7 (=ATCC 10970).</title>
        <authorList>
            <person name="Beganovic S."/>
            <person name="Ruckert C."/>
            <person name="Busche T."/>
            <person name="Kalinowski J."/>
            <person name="Wittmann C."/>
        </authorList>
    </citation>
    <scope>NUCLEOTIDE SEQUENCE [LARGE SCALE GENOMIC DNA]</scope>
    <source>
        <strain evidence="1 2">R7</strain>
    </source>
</reference>
<accession>A0ABY3Z4C8</accession>